<dbReference type="AlphaFoldDB" id="A0A0B0IP46"/>
<dbReference type="Proteomes" id="UP000030832">
    <property type="component" value="Unassembled WGS sequence"/>
</dbReference>
<dbReference type="OrthoDB" id="9780939at2"/>
<dbReference type="InterPro" id="IPR009057">
    <property type="entry name" value="Homeodomain-like_sf"/>
</dbReference>
<dbReference type="SUPFAM" id="SSF46689">
    <property type="entry name" value="Homeodomain-like"/>
    <property type="match status" value="1"/>
</dbReference>
<evidence type="ECO:0000313" key="5">
    <source>
        <dbReference type="EMBL" id="KHF41426.1"/>
    </source>
</evidence>
<accession>A0A0B0IP46</accession>
<dbReference type="RefSeq" id="WP_034626346.1">
    <property type="nucleotide sequence ID" value="NZ_JRJU01000003.1"/>
</dbReference>
<organism evidence="5 6">
    <name type="scientific">Halalkalibacter okhensis</name>
    <dbReference type="NCBI Taxonomy" id="333138"/>
    <lineage>
        <taxon>Bacteria</taxon>
        <taxon>Bacillati</taxon>
        <taxon>Bacillota</taxon>
        <taxon>Bacilli</taxon>
        <taxon>Bacillales</taxon>
        <taxon>Bacillaceae</taxon>
        <taxon>Halalkalibacter</taxon>
    </lineage>
</organism>
<protein>
    <submittedName>
        <fullName evidence="5">Transcriptional regulator</fullName>
    </submittedName>
</protein>
<keyword evidence="2 3" id="KW-0238">DNA-binding</keyword>
<dbReference type="STRING" id="333138.LQ50_04135"/>
<dbReference type="PANTHER" id="PTHR43479:SF11">
    <property type="entry name" value="ACREF_ENVCD OPERON REPRESSOR-RELATED"/>
    <property type="match status" value="1"/>
</dbReference>
<dbReference type="InterPro" id="IPR023772">
    <property type="entry name" value="DNA-bd_HTH_TetR-type_CS"/>
</dbReference>
<evidence type="ECO:0000256" key="3">
    <source>
        <dbReference type="PROSITE-ProRule" id="PRU00335"/>
    </source>
</evidence>
<sequence length="200" mass="22825">MPLSEEQKLNMKKRRESILEVATGLFATEGYEGTTIKKVSEAANISYGSVFTYFKDKEELFRTVVLEPLNEFSDVLFDFNPDAEDPTKELEKMIKTHIHIFSGMNSYLTLVIQVVGQHNKFPEIFSELNQFHDKLLDKVSRLVENGQDKGLFIQQPPFTVAALYTSLLIGVRLNTTDARLSAIWDSYISSIMNLFGPIYK</sequence>
<evidence type="ECO:0000313" key="6">
    <source>
        <dbReference type="Proteomes" id="UP000030832"/>
    </source>
</evidence>
<dbReference type="InterPro" id="IPR050624">
    <property type="entry name" value="HTH-type_Tx_Regulator"/>
</dbReference>
<dbReference type="EMBL" id="JRJU01000003">
    <property type="protein sequence ID" value="KHF41426.1"/>
    <property type="molecule type" value="Genomic_DNA"/>
</dbReference>
<name>A0A0B0IP46_9BACI</name>
<dbReference type="SUPFAM" id="SSF48498">
    <property type="entry name" value="Tetracyclin repressor-like, C-terminal domain"/>
    <property type="match status" value="1"/>
</dbReference>
<reference evidence="5" key="1">
    <citation type="submission" date="2014-09" db="EMBL/GenBank/DDBJ databases">
        <title>Genome sequencing and annotation of Bacillus Okhensis strain Kh10-101T.</title>
        <authorList>
            <person name="Prakash J.S."/>
        </authorList>
    </citation>
    <scope>NUCLEOTIDE SEQUENCE [LARGE SCALE GENOMIC DNA]</scope>
    <source>
        <strain evidence="5">Kh10-101</strain>
    </source>
</reference>
<dbReference type="PANTHER" id="PTHR43479">
    <property type="entry name" value="ACREF/ENVCD OPERON REPRESSOR-RELATED"/>
    <property type="match status" value="1"/>
</dbReference>
<proteinExistence type="predicted"/>
<dbReference type="PROSITE" id="PS01081">
    <property type="entry name" value="HTH_TETR_1"/>
    <property type="match status" value="1"/>
</dbReference>
<dbReference type="Pfam" id="PF00440">
    <property type="entry name" value="TetR_N"/>
    <property type="match status" value="1"/>
</dbReference>
<feature type="domain" description="HTH tetR-type" evidence="4">
    <location>
        <begin position="12"/>
        <end position="72"/>
    </location>
</feature>
<evidence type="ECO:0000256" key="2">
    <source>
        <dbReference type="ARBA" id="ARBA00023125"/>
    </source>
</evidence>
<dbReference type="PRINTS" id="PR00455">
    <property type="entry name" value="HTHTETR"/>
</dbReference>
<keyword evidence="6" id="KW-1185">Reference proteome</keyword>
<keyword evidence="1" id="KW-0678">Repressor</keyword>
<dbReference type="GO" id="GO:0003677">
    <property type="term" value="F:DNA binding"/>
    <property type="evidence" value="ECO:0007669"/>
    <property type="project" value="UniProtKB-UniRule"/>
</dbReference>
<feature type="DNA-binding region" description="H-T-H motif" evidence="3">
    <location>
        <begin position="35"/>
        <end position="54"/>
    </location>
</feature>
<comment type="caution">
    <text evidence="5">The sequence shown here is derived from an EMBL/GenBank/DDBJ whole genome shotgun (WGS) entry which is preliminary data.</text>
</comment>
<gene>
    <name evidence="5" type="ORF">LQ50_04135</name>
</gene>
<dbReference type="Gene3D" id="1.10.357.10">
    <property type="entry name" value="Tetracycline Repressor, domain 2"/>
    <property type="match status" value="1"/>
</dbReference>
<dbReference type="PROSITE" id="PS50977">
    <property type="entry name" value="HTH_TETR_2"/>
    <property type="match status" value="1"/>
</dbReference>
<evidence type="ECO:0000259" key="4">
    <source>
        <dbReference type="PROSITE" id="PS50977"/>
    </source>
</evidence>
<dbReference type="InterPro" id="IPR036271">
    <property type="entry name" value="Tet_transcr_reg_TetR-rel_C_sf"/>
</dbReference>
<evidence type="ECO:0000256" key="1">
    <source>
        <dbReference type="ARBA" id="ARBA00022491"/>
    </source>
</evidence>
<dbReference type="InterPro" id="IPR001647">
    <property type="entry name" value="HTH_TetR"/>
</dbReference>
<dbReference type="eggNOG" id="COG1309">
    <property type="taxonomic scope" value="Bacteria"/>
</dbReference>